<evidence type="ECO:0000313" key="10">
    <source>
        <dbReference type="EMBL" id="ARD24419.1"/>
    </source>
</evidence>
<gene>
    <name evidence="10" type="ORF">SJ2017_4192</name>
</gene>
<evidence type="ECO:0000256" key="1">
    <source>
        <dbReference type="ARBA" id="ARBA00004651"/>
    </source>
</evidence>
<feature type="transmembrane region" description="Helical" evidence="8">
    <location>
        <begin position="300"/>
        <end position="325"/>
    </location>
</feature>
<evidence type="ECO:0000256" key="5">
    <source>
        <dbReference type="ARBA" id="ARBA00022692"/>
    </source>
</evidence>
<keyword evidence="7 8" id="KW-0472">Membrane</keyword>
<evidence type="ECO:0000256" key="6">
    <source>
        <dbReference type="ARBA" id="ARBA00022989"/>
    </source>
</evidence>
<dbReference type="NCBIfam" id="TIGR00710">
    <property type="entry name" value="efflux_Bcr_CflA"/>
    <property type="match status" value="1"/>
</dbReference>
<dbReference type="PANTHER" id="PTHR23502:SF132">
    <property type="entry name" value="POLYAMINE TRANSPORTER 2-RELATED"/>
    <property type="match status" value="1"/>
</dbReference>
<feature type="transmembrane region" description="Helical" evidence="8">
    <location>
        <begin position="161"/>
        <end position="183"/>
    </location>
</feature>
<dbReference type="InterPro" id="IPR011701">
    <property type="entry name" value="MFS"/>
</dbReference>
<comment type="similarity">
    <text evidence="2 8">Belongs to the major facilitator superfamily. Bcr/CmlA family.</text>
</comment>
<feature type="transmembrane region" description="Helical" evidence="8">
    <location>
        <begin position="75"/>
        <end position="93"/>
    </location>
</feature>
<dbReference type="RefSeq" id="WP_080917311.1">
    <property type="nucleotide sequence ID" value="NZ_CANMJJ010000017.1"/>
</dbReference>
<dbReference type="Proteomes" id="UP000191820">
    <property type="component" value="Chromosome"/>
</dbReference>
<evidence type="ECO:0000256" key="2">
    <source>
        <dbReference type="ARBA" id="ARBA00006236"/>
    </source>
</evidence>
<comment type="subcellular location">
    <subcellularLocation>
        <location evidence="8">Cell inner membrane</location>
        <topology evidence="8">Multi-pass membrane protein</topology>
    </subcellularLocation>
    <subcellularLocation>
        <location evidence="1">Cell membrane</location>
        <topology evidence="1">Multi-pass membrane protein</topology>
    </subcellularLocation>
</comment>
<feature type="transmembrane region" description="Helical" evidence="8">
    <location>
        <begin position="99"/>
        <end position="121"/>
    </location>
</feature>
<evidence type="ECO:0000256" key="7">
    <source>
        <dbReference type="ARBA" id="ARBA00023136"/>
    </source>
</evidence>
<feature type="transmembrane region" description="Helical" evidence="8">
    <location>
        <begin position="362"/>
        <end position="381"/>
    </location>
</feature>
<evidence type="ECO:0000259" key="9">
    <source>
        <dbReference type="PROSITE" id="PS50850"/>
    </source>
</evidence>
<evidence type="ECO:0000256" key="4">
    <source>
        <dbReference type="ARBA" id="ARBA00022475"/>
    </source>
</evidence>
<feature type="transmembrane region" description="Helical" evidence="8">
    <location>
        <begin position="273"/>
        <end position="294"/>
    </location>
</feature>
<organism evidence="10 11">
    <name type="scientific">Shewanella japonica</name>
    <dbReference type="NCBI Taxonomy" id="93973"/>
    <lineage>
        <taxon>Bacteria</taxon>
        <taxon>Pseudomonadati</taxon>
        <taxon>Pseudomonadota</taxon>
        <taxon>Gammaproteobacteria</taxon>
        <taxon>Alteromonadales</taxon>
        <taxon>Shewanellaceae</taxon>
        <taxon>Shewanella</taxon>
    </lineage>
</organism>
<dbReference type="PROSITE" id="PS50850">
    <property type="entry name" value="MFS"/>
    <property type="match status" value="1"/>
</dbReference>
<feature type="transmembrane region" description="Helical" evidence="8">
    <location>
        <begin position="42"/>
        <end position="63"/>
    </location>
</feature>
<dbReference type="CDD" id="cd17320">
    <property type="entry name" value="MFS_MdfA_MDR_like"/>
    <property type="match status" value="1"/>
</dbReference>
<evidence type="ECO:0000313" key="11">
    <source>
        <dbReference type="Proteomes" id="UP000191820"/>
    </source>
</evidence>
<dbReference type="InterPro" id="IPR036259">
    <property type="entry name" value="MFS_trans_sf"/>
</dbReference>
<feature type="transmembrane region" description="Helical" evidence="8">
    <location>
        <begin position="209"/>
        <end position="230"/>
    </location>
</feature>
<proteinExistence type="inferred from homology"/>
<dbReference type="PANTHER" id="PTHR23502">
    <property type="entry name" value="MAJOR FACILITATOR SUPERFAMILY"/>
    <property type="match status" value="1"/>
</dbReference>
<dbReference type="InterPro" id="IPR020846">
    <property type="entry name" value="MFS_dom"/>
</dbReference>
<dbReference type="EMBL" id="CP020472">
    <property type="protein sequence ID" value="ARD24419.1"/>
    <property type="molecule type" value="Genomic_DNA"/>
</dbReference>
<reference evidence="10 11" key="1">
    <citation type="submission" date="2017-03" db="EMBL/GenBank/DDBJ databases">
        <title>Genome sequencing of Shewanella japonica KCTC 22435.</title>
        <authorList>
            <person name="Kim K.M."/>
        </authorList>
    </citation>
    <scope>NUCLEOTIDE SEQUENCE [LARGE SCALE GENOMIC DNA]</scope>
    <source>
        <strain evidence="10 11">KCTC 22435</strain>
    </source>
</reference>
<keyword evidence="8" id="KW-0997">Cell inner membrane</keyword>
<keyword evidence="11" id="KW-1185">Reference proteome</keyword>
<keyword evidence="6 8" id="KW-1133">Transmembrane helix</keyword>
<protein>
    <recommendedName>
        <fullName evidence="8">Bcr/CflA family efflux transporter</fullName>
    </recommendedName>
</protein>
<evidence type="ECO:0000256" key="3">
    <source>
        <dbReference type="ARBA" id="ARBA00022448"/>
    </source>
</evidence>
<accession>A0ABM6JPY0</accession>
<keyword evidence="3 8" id="KW-0813">Transport</keyword>
<feature type="domain" description="Major facilitator superfamily (MFS) profile" evidence="9">
    <location>
        <begin position="9"/>
        <end position="388"/>
    </location>
</feature>
<sequence>MQQSISKSLILLLAAVFAMTPYAIDSYLPAIPIIATDFNVDTSLIAITVSMYVFGMAIGQLVGGPLSDKFGRQPIMSLGLLVFGVCSLVLALVDSLAFFWLWRCLQSIGGGMAVVVVPATIRDNAEGKEAAKVFSLVMLIMMIAPSIAPAIGTLIMKISSWHWIFLSSAIFAILVAICAFFIMPKHIKASNTMPSTSFKSVLKFKPARGYLIAQVFSYALLITFITNAPFAYLVKFGVSETLFSGLFIANVVGVVIINRLNAYLLNRYDAEQMLLAFLGLKVFGGLVLFCSILIMPNNLWFAVSGFVICMAATGGTISNASVSFLKHFGRSAGTASALMGAMQFFIGAIISGITALLLKDALWPMVLIMFGCSVIALLATLKANALNRKMTETKMSYCVN</sequence>
<name>A0ABM6JPY0_9GAMM</name>
<dbReference type="SUPFAM" id="SSF103473">
    <property type="entry name" value="MFS general substrate transporter"/>
    <property type="match status" value="1"/>
</dbReference>
<dbReference type="Gene3D" id="1.20.1720.10">
    <property type="entry name" value="Multidrug resistance protein D"/>
    <property type="match status" value="1"/>
</dbReference>
<keyword evidence="4" id="KW-1003">Cell membrane</keyword>
<feature type="transmembrane region" description="Helical" evidence="8">
    <location>
        <begin position="242"/>
        <end position="261"/>
    </location>
</feature>
<comment type="caution">
    <text evidence="8">Lacks conserved residue(s) required for the propagation of feature annotation.</text>
</comment>
<dbReference type="InterPro" id="IPR004812">
    <property type="entry name" value="Efflux_drug-R_Bcr/CmlA"/>
</dbReference>
<dbReference type="Pfam" id="PF07690">
    <property type="entry name" value="MFS_1"/>
    <property type="match status" value="1"/>
</dbReference>
<evidence type="ECO:0000256" key="8">
    <source>
        <dbReference type="RuleBase" id="RU365088"/>
    </source>
</evidence>
<feature type="transmembrane region" description="Helical" evidence="8">
    <location>
        <begin position="133"/>
        <end position="155"/>
    </location>
</feature>
<feature type="transmembrane region" description="Helical" evidence="8">
    <location>
        <begin position="337"/>
        <end position="356"/>
    </location>
</feature>
<keyword evidence="5 8" id="KW-0812">Transmembrane</keyword>